<sequence length="267" mass="29254">MAPIRLRISKKGAATVEFVIILPLFILLAMVLWQAVVLGKAVLDTQAALRDAVKVTATTGDAEKGKEQGETSFGDWSNYQMKDFTVEIKGEEVIAKAETEVPMLFMKSSYTYTSEAQAPVVQSLNFYAGSDMPPIGTGELAPPVSNPIITSDYGMRWHPVRGEYRLHSGIDFGGPFGTPIYAAGDGIVRYAGWRTGYGYTIEIDHGGGLMTRYAHMESHYMKVSTGEQVTRGQHIAGIGSTGWSTGPHLHFEVLVNNIPQDPKQYIY</sequence>
<keyword evidence="1" id="KW-0732">Signal</keyword>
<keyword evidence="6" id="KW-1185">Reference proteome</keyword>
<dbReference type="EMBL" id="JAVDQG010000007">
    <property type="protein sequence ID" value="MDR6227064.1"/>
    <property type="molecule type" value="Genomic_DNA"/>
</dbReference>
<feature type="transmembrane region" description="Helical" evidence="2">
    <location>
        <begin position="12"/>
        <end position="33"/>
    </location>
</feature>
<gene>
    <name evidence="5" type="ORF">JOE21_003076</name>
</gene>
<dbReference type="InterPro" id="IPR012495">
    <property type="entry name" value="TadE-like_dom"/>
</dbReference>
<organism evidence="5 6">
    <name type="scientific">Desmospora profundinema</name>
    <dbReference type="NCBI Taxonomy" id="1571184"/>
    <lineage>
        <taxon>Bacteria</taxon>
        <taxon>Bacillati</taxon>
        <taxon>Bacillota</taxon>
        <taxon>Bacilli</taxon>
        <taxon>Bacillales</taxon>
        <taxon>Thermoactinomycetaceae</taxon>
        <taxon>Desmospora</taxon>
    </lineage>
</organism>
<dbReference type="InterPro" id="IPR050570">
    <property type="entry name" value="Cell_wall_metabolism_enzyme"/>
</dbReference>
<dbReference type="RefSeq" id="WP_309867818.1">
    <property type="nucleotide sequence ID" value="NZ_JAVDQG010000007.1"/>
</dbReference>
<dbReference type="InterPro" id="IPR011055">
    <property type="entry name" value="Dup_hybrid_motif"/>
</dbReference>
<dbReference type="SUPFAM" id="SSF51261">
    <property type="entry name" value="Duplicated hybrid motif"/>
    <property type="match status" value="1"/>
</dbReference>
<dbReference type="InterPro" id="IPR016047">
    <property type="entry name" value="M23ase_b-sheet_dom"/>
</dbReference>
<evidence type="ECO:0000256" key="2">
    <source>
        <dbReference type="SAM" id="Phobius"/>
    </source>
</evidence>
<comment type="caution">
    <text evidence="5">The sequence shown here is derived from an EMBL/GenBank/DDBJ whole genome shotgun (WGS) entry which is preliminary data.</text>
</comment>
<keyword evidence="2" id="KW-1133">Transmembrane helix</keyword>
<evidence type="ECO:0000313" key="6">
    <source>
        <dbReference type="Proteomes" id="UP001185012"/>
    </source>
</evidence>
<proteinExistence type="predicted"/>
<dbReference type="Pfam" id="PF07811">
    <property type="entry name" value="TadE"/>
    <property type="match status" value="1"/>
</dbReference>
<keyword evidence="2" id="KW-0812">Transmembrane</keyword>
<evidence type="ECO:0000313" key="5">
    <source>
        <dbReference type="EMBL" id="MDR6227064.1"/>
    </source>
</evidence>
<dbReference type="PANTHER" id="PTHR21666">
    <property type="entry name" value="PEPTIDASE-RELATED"/>
    <property type="match status" value="1"/>
</dbReference>
<protein>
    <submittedName>
        <fullName evidence="5">Murein DD-endopeptidase MepM/ murein hydrolase activator NlpD</fullName>
    </submittedName>
</protein>
<keyword evidence="5" id="KW-0378">Hydrolase</keyword>
<feature type="domain" description="M23ase beta-sheet core" evidence="3">
    <location>
        <begin position="166"/>
        <end position="262"/>
    </location>
</feature>
<name>A0ABU1IS99_9BACL</name>
<keyword evidence="2" id="KW-0472">Membrane</keyword>
<accession>A0ABU1IS99</accession>
<dbReference type="Gene3D" id="2.70.70.10">
    <property type="entry name" value="Glucose Permease (Domain IIA)"/>
    <property type="match status" value="1"/>
</dbReference>
<dbReference type="Pfam" id="PF01551">
    <property type="entry name" value="Peptidase_M23"/>
    <property type="match status" value="1"/>
</dbReference>
<dbReference type="PANTHER" id="PTHR21666:SF289">
    <property type="entry name" value="L-ALA--D-GLU ENDOPEPTIDASE"/>
    <property type="match status" value="1"/>
</dbReference>
<evidence type="ECO:0000259" key="4">
    <source>
        <dbReference type="Pfam" id="PF07811"/>
    </source>
</evidence>
<evidence type="ECO:0000256" key="1">
    <source>
        <dbReference type="ARBA" id="ARBA00022729"/>
    </source>
</evidence>
<dbReference type="Proteomes" id="UP001185012">
    <property type="component" value="Unassembled WGS sequence"/>
</dbReference>
<evidence type="ECO:0000259" key="3">
    <source>
        <dbReference type="Pfam" id="PF01551"/>
    </source>
</evidence>
<dbReference type="CDD" id="cd12797">
    <property type="entry name" value="M23_peptidase"/>
    <property type="match status" value="1"/>
</dbReference>
<dbReference type="GO" id="GO:0016787">
    <property type="term" value="F:hydrolase activity"/>
    <property type="evidence" value="ECO:0007669"/>
    <property type="project" value="UniProtKB-KW"/>
</dbReference>
<reference evidence="5 6" key="1">
    <citation type="submission" date="2023-07" db="EMBL/GenBank/DDBJ databases">
        <title>Genomic Encyclopedia of Type Strains, Phase IV (KMG-IV): sequencing the most valuable type-strain genomes for metagenomic binning, comparative biology and taxonomic classification.</title>
        <authorList>
            <person name="Goeker M."/>
        </authorList>
    </citation>
    <scope>NUCLEOTIDE SEQUENCE [LARGE SCALE GENOMIC DNA]</scope>
    <source>
        <strain evidence="5 6">DSM 45903</strain>
    </source>
</reference>
<feature type="domain" description="TadE-like" evidence="4">
    <location>
        <begin position="12"/>
        <end position="52"/>
    </location>
</feature>